<dbReference type="AlphaFoldDB" id="A0A4U0RGB9"/>
<organism evidence="1 2">
    <name type="scientific">Paracoccus gahaiensis</name>
    <dbReference type="NCBI Taxonomy" id="1706839"/>
    <lineage>
        <taxon>Bacteria</taxon>
        <taxon>Pseudomonadati</taxon>
        <taxon>Pseudomonadota</taxon>
        <taxon>Alphaproteobacteria</taxon>
        <taxon>Rhodobacterales</taxon>
        <taxon>Paracoccaceae</taxon>
        <taxon>Paracoccus</taxon>
    </lineage>
</organism>
<proteinExistence type="predicted"/>
<name>A0A4U0RGB9_9RHOB</name>
<comment type="caution">
    <text evidence="1">The sequence shown here is derived from an EMBL/GenBank/DDBJ whole genome shotgun (WGS) entry which is preliminary data.</text>
</comment>
<dbReference type="RefSeq" id="WP_136883942.1">
    <property type="nucleotide sequence ID" value="NZ_SUNI01000001.1"/>
</dbReference>
<dbReference type="OrthoDB" id="7356934at2"/>
<sequence length="96" mass="10569">MAVSQAQARDLAMQILVMLVDRPQDLAQFMDGSGLRPADLRDIAERPDIALYLLDFIVEDDARICSFAEALSIRPQEIMTARTALAGPGSYGWEAD</sequence>
<gene>
    <name evidence="1" type="ORF">FA743_00565</name>
</gene>
<reference evidence="1 2" key="1">
    <citation type="submission" date="2019-04" db="EMBL/GenBank/DDBJ databases">
        <authorList>
            <person name="Li J."/>
        </authorList>
    </citation>
    <scope>NUCLEOTIDE SEQUENCE [LARGE SCALE GENOMIC DNA]</scope>
    <source>
        <strain evidence="1 2">KCTC 42687</strain>
    </source>
</reference>
<keyword evidence="2" id="KW-1185">Reference proteome</keyword>
<protein>
    <submittedName>
        <fullName evidence="1">DUF3572 family protein</fullName>
    </submittedName>
</protein>
<dbReference type="EMBL" id="SUNI01000001">
    <property type="protein sequence ID" value="TJZ93802.1"/>
    <property type="molecule type" value="Genomic_DNA"/>
</dbReference>
<evidence type="ECO:0000313" key="1">
    <source>
        <dbReference type="EMBL" id="TJZ93802.1"/>
    </source>
</evidence>
<dbReference type="Pfam" id="PF12096">
    <property type="entry name" value="DUF3572"/>
    <property type="match status" value="1"/>
</dbReference>
<dbReference type="Proteomes" id="UP000309747">
    <property type="component" value="Unassembled WGS sequence"/>
</dbReference>
<dbReference type="InterPro" id="IPR021955">
    <property type="entry name" value="DUF3572"/>
</dbReference>
<evidence type="ECO:0000313" key="2">
    <source>
        <dbReference type="Proteomes" id="UP000309747"/>
    </source>
</evidence>
<accession>A0A4U0RGB9</accession>